<sequence>MTEASTYIGTVQDVNGANIRVVLDINTISSLKFVDGQGYRIGQIGSFVRIPIGYINLFGIVSQVGAGAVPDKLLEVEPYGHRWISVQLVGEEGIKKEFERGVSQYPTIGDKVHIVTEPDLKKIYGTQNKKYISLGNIASVDSIPALVNIDTLVTRHSAVLGSTGSGKSTTVTSILQRISDMSQFPSARIIVFDIHGEYAAAFKGKAKVYKVTPSNNELKLSIPYWALTCDEFLSVAFGGLEGSGRNALIDKIYELKLQTLKRQEYEGINEDSLTVDTPIPFSIHKLWFDLYRAEISTHYVQGSHSEENEALLLGEDGNPVQKGDSLKVVPPIYMPHTQAQGATKIYLSNRGKNIRKPLEGLASLLKDPRYEFLFNADDWSVNLDGKTNKDLDALLETWVGSEESISIFDLSGMPSSILDTLIGILIRILYDSLFWSRNQPEGGRERPLLVVLEEAHTYLGKDSRGIAIDGVRKIVKEGRKYGIGMMLVSQRPSEIDSTILSQCGTLFALRMNNSSDRNHVLGAVSDSFEGLMGMLPTLRTGEAIIIGESVRLPMRTIISPPPFGRRPDSLDPDVTAKWSNNRVQGDYKEVLTLWRQKKVRSQRIVENIKRLPVVNEGEMTDMVREMVTSSNILSIGYEADSMTLEIEFNHGLVYQYYDVPETLHTELLAAESHGKFFNSQIKNNYRFSRI</sequence>
<proteinExistence type="evidence at protein level"/>
<accession>A0ACD6BAK4</accession>
<accession>A0A1I6T0T5</accession>
<evidence type="ECO:0007829" key="2">
    <source>
        <dbReference type="PDB" id="8WLD"/>
    </source>
</evidence>
<dbReference type="PDB" id="8WOC">
    <property type="method" value="EM"/>
    <property type="resolution" value="3.28 A"/>
    <property type="chains" value="A/D/L/M/N/O=1-690"/>
</dbReference>
<name>A0ACD6BAK4_9BACL</name>
<evidence type="ECO:0000313" key="1">
    <source>
        <dbReference type="EMBL" id="SFS82881.1"/>
    </source>
</evidence>
<comment type="caution">
    <text evidence="1">The sequence shown here is derived from an EMBL/GenBank/DDBJ whole genome shotgun (WGS) entry which is preliminary data.</text>
</comment>
<dbReference type="PDB" id="8WLD">
    <property type="method" value="EM"/>
    <property type="resolution" value="3.48 A"/>
    <property type="chains" value="A/D/L/M/N/O=1-690"/>
</dbReference>
<reference evidence="1" key="1">
    <citation type="submission" date="2016-10" db="EMBL/GenBank/DDBJ databases">
        <authorList>
            <person name="Varghese N."/>
            <person name="Submissions S."/>
        </authorList>
    </citation>
    <scope>NUCLEOTIDE SEQUENCE</scope>
    <source>
        <strain evidence="1">453MF</strain>
    </source>
</reference>
<reference evidence="2" key="2">
    <citation type="submission" date="2023-09" db="PDB data bank">
        <title>Cryo-EM structure of SIR2/HerA antiphage complex.</title>
        <authorList>
            <person name="Yu G."/>
            <person name="Liao F."/>
            <person name="Li X."/>
            <person name="Li Z."/>
            <person name="Zhang H."/>
        </authorList>
    </citation>
    <scope>STRUCTURE BY ELECTRON MICROSCOPY (3.48 ANGSTROMS) OF 1-690</scope>
</reference>
<organism evidence="1">
    <name type="scientific">Paenibacillus sp. 453mf</name>
    <dbReference type="NCBI Taxonomy" id="1761874"/>
    <lineage>
        <taxon>Bacteria</taxon>
        <taxon>Bacillati</taxon>
        <taxon>Bacillota</taxon>
        <taxon>Bacilli</taxon>
        <taxon>Bacillales</taxon>
        <taxon>Paenibacillaceae</taxon>
        <taxon>Paenibacillus</taxon>
    </lineage>
</organism>
<protein>
    <submittedName>
        <fullName evidence="1">Uncharacterized protein</fullName>
    </submittedName>
</protein>
<keyword evidence="2 3" id="KW-0002">3D-structure</keyword>
<gene>
    <name evidence="1" type="ORF">SAMN04488601_104156</name>
</gene>
<evidence type="ECO:0007829" key="3">
    <source>
        <dbReference type="PDB" id="8WOC"/>
    </source>
</evidence>
<dbReference type="EMBL" id="FPAC01000004">
    <property type="protein sequence ID" value="SFS82881.1"/>
    <property type="molecule type" value="Genomic_DNA"/>
</dbReference>
<reference evidence="3" key="3">
    <citation type="submission" date="2023-10" db="PDB data bank">
        <title>Cryo-EM structure of a bacterial protein.</title>
        <authorList>
            <person name="Yu G."/>
            <person name="Liao F."/>
            <person name="Li X."/>
            <person name="Li Z."/>
            <person name="Zhang H."/>
        </authorList>
    </citation>
    <scope>STRUCTURE BY ELECTRON MICROSCOPY (3.28 ANGSTROMS) OF 1-690</scope>
</reference>